<protein>
    <submittedName>
        <fullName evidence="3">Uncharacterized protein</fullName>
    </submittedName>
</protein>
<evidence type="ECO:0000313" key="4">
    <source>
        <dbReference type="Proteomes" id="UP000229401"/>
    </source>
</evidence>
<sequence length="239" mass="25773">MNSEIRKLRISVATVAVLALALLPLAGCAKTTSKQLPTRTPLVDTVTPSPSATLALTFTDTPDPTPTSLPTSTPKPNNTPTSVPSTPTPSQTPDECTGLSETGWEVDKSREGPCAGETIYHQSCGGQCYFNAKDWKARAFSFQIPKNGSVKCPGGTEIQMNPEQDMAWSTCMALLRLFTASEKLAGNPAAQCFLQTEVFPTLLKAEVDPEALLNKPYDQRPGSQCTRMDDTVRLRIVPK</sequence>
<evidence type="ECO:0000256" key="1">
    <source>
        <dbReference type="SAM" id="MobiDB-lite"/>
    </source>
</evidence>
<dbReference type="EMBL" id="PFLI01000110">
    <property type="protein sequence ID" value="PIY71986.1"/>
    <property type="molecule type" value="Genomic_DNA"/>
</dbReference>
<feature type="chain" id="PRO_5014598083" evidence="2">
    <location>
        <begin position="30"/>
        <end position="239"/>
    </location>
</feature>
<dbReference type="AlphaFoldDB" id="A0A2M7QJ49"/>
<keyword evidence="2" id="KW-0732">Signal</keyword>
<dbReference type="Proteomes" id="UP000229401">
    <property type="component" value="Unassembled WGS sequence"/>
</dbReference>
<accession>A0A2M7QJ49</accession>
<feature type="compositionally biased region" description="Low complexity" evidence="1">
    <location>
        <begin position="59"/>
        <end position="93"/>
    </location>
</feature>
<proteinExistence type="predicted"/>
<gene>
    <name evidence="3" type="ORF">COY87_03300</name>
</gene>
<evidence type="ECO:0000256" key="2">
    <source>
        <dbReference type="SAM" id="SignalP"/>
    </source>
</evidence>
<feature type="region of interest" description="Disordered" evidence="1">
    <location>
        <begin position="57"/>
        <end position="100"/>
    </location>
</feature>
<organism evidence="3 4">
    <name type="scientific">Candidatus Roizmanbacteria bacterium CG_4_10_14_0_8_um_filter_33_9</name>
    <dbReference type="NCBI Taxonomy" id="1974826"/>
    <lineage>
        <taxon>Bacteria</taxon>
        <taxon>Candidatus Roizmaniibacteriota</taxon>
    </lineage>
</organism>
<evidence type="ECO:0000313" key="3">
    <source>
        <dbReference type="EMBL" id="PIY71986.1"/>
    </source>
</evidence>
<reference evidence="4" key="1">
    <citation type="submission" date="2017-09" db="EMBL/GenBank/DDBJ databases">
        <title>Depth-based differentiation of microbial function through sediment-hosted aquifers and enrichment of novel symbionts in the deep terrestrial subsurface.</title>
        <authorList>
            <person name="Probst A.J."/>
            <person name="Ladd B."/>
            <person name="Jarett J.K."/>
            <person name="Geller-Mcgrath D.E."/>
            <person name="Sieber C.M.K."/>
            <person name="Emerson J.B."/>
            <person name="Anantharaman K."/>
            <person name="Thomas B.C."/>
            <person name="Malmstrom R."/>
            <person name="Stieglmeier M."/>
            <person name="Klingl A."/>
            <person name="Woyke T."/>
            <person name="Ryan C.M."/>
            <person name="Banfield J.F."/>
        </authorList>
    </citation>
    <scope>NUCLEOTIDE SEQUENCE [LARGE SCALE GENOMIC DNA]</scope>
</reference>
<comment type="caution">
    <text evidence="3">The sequence shown here is derived from an EMBL/GenBank/DDBJ whole genome shotgun (WGS) entry which is preliminary data.</text>
</comment>
<feature type="signal peptide" evidence="2">
    <location>
        <begin position="1"/>
        <end position="29"/>
    </location>
</feature>
<name>A0A2M7QJ49_9BACT</name>